<dbReference type="Gene3D" id="1.50.10.10">
    <property type="match status" value="1"/>
</dbReference>
<dbReference type="EMBL" id="PQXM01000904">
    <property type="protein sequence ID" value="TGO67199.1"/>
    <property type="molecule type" value="Genomic_DNA"/>
</dbReference>
<name>A0A4Z1J0L9_9HELO</name>
<dbReference type="OrthoDB" id="3534988at2759"/>
<protein>
    <submittedName>
        <fullName evidence="1">Uncharacterized protein</fullName>
    </submittedName>
</protein>
<reference evidence="1 2" key="1">
    <citation type="submission" date="2017-12" db="EMBL/GenBank/DDBJ databases">
        <title>Comparative genomics of Botrytis spp.</title>
        <authorList>
            <person name="Valero-Jimenez C.A."/>
            <person name="Tapia P."/>
            <person name="Veloso J."/>
            <person name="Silva-Moreno E."/>
            <person name="Staats M."/>
            <person name="Valdes J.H."/>
            <person name="Van Kan J.A.L."/>
        </authorList>
    </citation>
    <scope>NUCLEOTIDE SEQUENCE [LARGE SCALE GENOMIC DNA]</scope>
    <source>
        <strain evidence="1 2">Be9601</strain>
    </source>
</reference>
<dbReference type="AlphaFoldDB" id="A0A4Z1J0L9"/>
<evidence type="ECO:0000313" key="2">
    <source>
        <dbReference type="Proteomes" id="UP000297229"/>
    </source>
</evidence>
<dbReference type="GO" id="GO:0005975">
    <property type="term" value="P:carbohydrate metabolic process"/>
    <property type="evidence" value="ECO:0007669"/>
    <property type="project" value="InterPro"/>
</dbReference>
<evidence type="ECO:0000313" key="1">
    <source>
        <dbReference type="EMBL" id="TGO67199.1"/>
    </source>
</evidence>
<dbReference type="InterPro" id="IPR012341">
    <property type="entry name" value="6hp_glycosidase-like_sf"/>
</dbReference>
<dbReference type="Proteomes" id="UP000297229">
    <property type="component" value="Unassembled WGS sequence"/>
</dbReference>
<dbReference type="STRING" id="278938.A0A4Z1J0L9"/>
<sequence>MRGELINRKQVVEAFNLRRNASSRITLQVGNGNFAFGVDVTGLQTFTSFATLSSWGWHNFSLPTAANQTSIDDFTRLDYWTHGRLVNYEIQNPAESNISDWLVNNPQRINLGTIGFSAINEGTLSQKIQFLDLWTGKISSSFVLKGSNVNVTTWCDPDFDTLAIQIHSSLLSAGELGIFFDYPYPDITKFDSPSVGVFNAVTKHDTKFSTKIGAAVVIQHNIDNTTYFNSITWNGDGQVIGPLPDTHRYILGCANGVTQAQLTAQFSPFFMAGEKDYSSIANASITWWESYWQDGAFIDLTGSSSSKAKELWRRTVLSQYLLAINEAPNNISPQESGLTNNGWYGKFHLEMTLWHLLHWGRWNRWTMLWRSIPKMYDLFLPSSYQRARRQGYDGARWEKMSDPTGRSTPGDINALLIWQQPHPMYFAELEYRSFPGTTPLRKWNSILEASADFMASYAFYNHSTKVYDVGPPMYPVSENTNENVTINPAFEIAYWRFGLDIAITWKEKLDEKVPTSWTTVRDTICLF</sequence>
<gene>
    <name evidence="1" type="ORF">BELL_0906g00040</name>
</gene>
<proteinExistence type="predicted"/>
<dbReference type="InterPro" id="IPR008928">
    <property type="entry name" value="6-hairpin_glycosidase_sf"/>
</dbReference>
<comment type="caution">
    <text evidence="1">The sequence shown here is derived from an EMBL/GenBank/DDBJ whole genome shotgun (WGS) entry which is preliminary data.</text>
</comment>
<dbReference type="SUPFAM" id="SSF48208">
    <property type="entry name" value="Six-hairpin glycosidases"/>
    <property type="match status" value="1"/>
</dbReference>
<organism evidence="1 2">
    <name type="scientific">Botrytis elliptica</name>
    <dbReference type="NCBI Taxonomy" id="278938"/>
    <lineage>
        <taxon>Eukaryota</taxon>
        <taxon>Fungi</taxon>
        <taxon>Dikarya</taxon>
        <taxon>Ascomycota</taxon>
        <taxon>Pezizomycotina</taxon>
        <taxon>Leotiomycetes</taxon>
        <taxon>Helotiales</taxon>
        <taxon>Sclerotiniaceae</taxon>
        <taxon>Botrytis</taxon>
    </lineage>
</organism>
<dbReference type="GO" id="GO:0003824">
    <property type="term" value="F:catalytic activity"/>
    <property type="evidence" value="ECO:0007669"/>
    <property type="project" value="UniProtKB-ARBA"/>
</dbReference>
<keyword evidence="2" id="KW-1185">Reference proteome</keyword>
<accession>A0A4Z1J0L9</accession>